<dbReference type="Pfam" id="PF03466">
    <property type="entry name" value="LysR_substrate"/>
    <property type="match status" value="1"/>
</dbReference>
<feature type="domain" description="HTH lysR-type" evidence="5">
    <location>
        <begin position="1"/>
        <end position="57"/>
    </location>
</feature>
<evidence type="ECO:0000313" key="7">
    <source>
        <dbReference type="Proteomes" id="UP000653578"/>
    </source>
</evidence>
<gene>
    <name evidence="6" type="ORF">GC096_05290</name>
</gene>
<organism evidence="6 7">
    <name type="scientific">Paenibacillus plantarum</name>
    <dbReference type="NCBI Taxonomy" id="2654975"/>
    <lineage>
        <taxon>Bacteria</taxon>
        <taxon>Bacillati</taxon>
        <taxon>Bacillota</taxon>
        <taxon>Bacilli</taxon>
        <taxon>Bacillales</taxon>
        <taxon>Paenibacillaceae</taxon>
        <taxon>Paenibacillus</taxon>
    </lineage>
</organism>
<dbReference type="PANTHER" id="PTHR30419:SF25">
    <property type="entry name" value="HTH-TYPE TRANSCRIPTIONAL REGULATOR YTLI"/>
    <property type="match status" value="1"/>
</dbReference>
<keyword evidence="3" id="KW-0238">DNA-binding</keyword>
<dbReference type="PROSITE" id="PS50931">
    <property type="entry name" value="HTH_LYSR"/>
    <property type="match status" value="1"/>
</dbReference>
<evidence type="ECO:0000313" key="6">
    <source>
        <dbReference type="EMBL" id="NOU63460.1"/>
    </source>
</evidence>
<accession>A0ABX1X4W1</accession>
<evidence type="ECO:0000256" key="3">
    <source>
        <dbReference type="ARBA" id="ARBA00023125"/>
    </source>
</evidence>
<comment type="caution">
    <text evidence="6">The sequence shown here is derived from an EMBL/GenBank/DDBJ whole genome shotgun (WGS) entry which is preliminary data.</text>
</comment>
<dbReference type="RefSeq" id="WP_171629242.1">
    <property type="nucleotide sequence ID" value="NZ_WHNY01000016.1"/>
</dbReference>
<name>A0ABX1X4W1_9BACL</name>
<proteinExistence type="inferred from homology"/>
<evidence type="ECO:0000259" key="5">
    <source>
        <dbReference type="PROSITE" id="PS50931"/>
    </source>
</evidence>
<reference evidence="6 7" key="1">
    <citation type="submission" date="2019-10" db="EMBL/GenBank/DDBJ databases">
        <title>Description of Paenibacillus humi sp. nov.</title>
        <authorList>
            <person name="Carlier A."/>
            <person name="Qi S."/>
        </authorList>
    </citation>
    <scope>NUCLEOTIDE SEQUENCE [LARGE SCALE GENOMIC DNA]</scope>
    <source>
        <strain evidence="6 7">LMG 31461</strain>
    </source>
</reference>
<evidence type="ECO:0000256" key="4">
    <source>
        <dbReference type="ARBA" id="ARBA00023163"/>
    </source>
</evidence>
<keyword evidence="4" id="KW-0804">Transcription</keyword>
<sequence length="293" mass="33242">MDLKELITFQTILKEGTFSRAAEKLNYAQSTISNQMQRLEKEIGVQLFNRGWDVELTSAGERFALEIDKLIQHWNDVTNLTKALQQDEIGNLHIGGIESAMQTLLPHTMRLFHEQKPRISCQFTMGNTDALSQAIIKKELDLAICGEPSDSLPFFFKPLYQEKMAIVVDRSHPLLERNHVTFRELLHYPLISGGPTCLYYSQITKLLSHYEVTLPHLHTINQISAIPHFAKGTLAVGLVLDSTPLIPEVVRMDMAWDEPVIPIGILQLRGQHAAPFSYKQLFLQLLKKVITSS</sequence>
<dbReference type="InterPro" id="IPR005119">
    <property type="entry name" value="LysR_subst-bd"/>
</dbReference>
<dbReference type="Pfam" id="PF00126">
    <property type="entry name" value="HTH_1"/>
    <property type="match status" value="1"/>
</dbReference>
<dbReference type="Proteomes" id="UP000653578">
    <property type="component" value="Unassembled WGS sequence"/>
</dbReference>
<dbReference type="InterPro" id="IPR050950">
    <property type="entry name" value="HTH-type_LysR_regulators"/>
</dbReference>
<dbReference type="Gene3D" id="3.40.190.10">
    <property type="entry name" value="Periplasmic binding protein-like II"/>
    <property type="match status" value="2"/>
</dbReference>
<dbReference type="PRINTS" id="PR00039">
    <property type="entry name" value="HTHLYSR"/>
</dbReference>
<dbReference type="InterPro" id="IPR036390">
    <property type="entry name" value="WH_DNA-bd_sf"/>
</dbReference>
<dbReference type="InterPro" id="IPR000847">
    <property type="entry name" value="LysR_HTH_N"/>
</dbReference>
<keyword evidence="2" id="KW-0805">Transcription regulation</keyword>
<keyword evidence="7" id="KW-1185">Reference proteome</keyword>
<dbReference type="PANTHER" id="PTHR30419">
    <property type="entry name" value="HTH-TYPE TRANSCRIPTIONAL REGULATOR YBHD"/>
    <property type="match status" value="1"/>
</dbReference>
<evidence type="ECO:0000256" key="2">
    <source>
        <dbReference type="ARBA" id="ARBA00023015"/>
    </source>
</evidence>
<evidence type="ECO:0000256" key="1">
    <source>
        <dbReference type="ARBA" id="ARBA00009437"/>
    </source>
</evidence>
<dbReference type="EMBL" id="WHNY01000016">
    <property type="protein sequence ID" value="NOU63460.1"/>
    <property type="molecule type" value="Genomic_DNA"/>
</dbReference>
<comment type="similarity">
    <text evidence="1">Belongs to the LysR transcriptional regulatory family.</text>
</comment>
<dbReference type="SUPFAM" id="SSF53850">
    <property type="entry name" value="Periplasmic binding protein-like II"/>
    <property type="match status" value="1"/>
</dbReference>
<protein>
    <submittedName>
        <fullName evidence="6">LysR family transcriptional regulator</fullName>
    </submittedName>
</protein>
<dbReference type="SUPFAM" id="SSF46785">
    <property type="entry name" value="Winged helix' DNA-binding domain"/>
    <property type="match status" value="1"/>
</dbReference>
<dbReference type="InterPro" id="IPR036388">
    <property type="entry name" value="WH-like_DNA-bd_sf"/>
</dbReference>
<dbReference type="CDD" id="cd05466">
    <property type="entry name" value="PBP2_LTTR_substrate"/>
    <property type="match status" value="1"/>
</dbReference>
<dbReference type="Gene3D" id="1.10.10.10">
    <property type="entry name" value="Winged helix-like DNA-binding domain superfamily/Winged helix DNA-binding domain"/>
    <property type="match status" value="1"/>
</dbReference>